<dbReference type="InterPro" id="IPR004582">
    <property type="entry name" value="Checkpoint_prot_Rad17_Rad24"/>
</dbReference>
<dbReference type="PANTHER" id="PTHR12172:SF0">
    <property type="entry name" value="CELL CYCLE CHECKPOINT PROTEIN RAD17"/>
    <property type="match status" value="1"/>
</dbReference>
<feature type="compositionally biased region" description="Polar residues" evidence="8">
    <location>
        <begin position="344"/>
        <end position="354"/>
    </location>
</feature>
<dbReference type="Proteomes" id="UP000694557">
    <property type="component" value="Unassembled WGS sequence"/>
</dbReference>
<keyword evidence="3" id="KW-0547">Nucleotide-binding</keyword>
<comment type="subcellular location">
    <subcellularLocation>
        <location evidence="1">Nucleus</location>
    </subcellularLocation>
</comment>
<dbReference type="GO" id="GO:0000077">
    <property type="term" value="P:DNA damage checkpoint signaling"/>
    <property type="evidence" value="ECO:0007669"/>
    <property type="project" value="TreeGrafter"/>
</dbReference>
<dbReference type="GO" id="GO:0005634">
    <property type="term" value="C:nucleus"/>
    <property type="evidence" value="ECO:0007669"/>
    <property type="project" value="UniProtKB-SubCell"/>
</dbReference>
<feature type="compositionally biased region" description="Acidic residues" evidence="8">
    <location>
        <begin position="626"/>
        <end position="640"/>
    </location>
</feature>
<evidence type="ECO:0000256" key="4">
    <source>
        <dbReference type="ARBA" id="ARBA00022763"/>
    </source>
</evidence>
<evidence type="ECO:0000256" key="5">
    <source>
        <dbReference type="ARBA" id="ARBA00022840"/>
    </source>
</evidence>
<gene>
    <name evidence="9" type="primary">rad17</name>
</gene>
<dbReference type="GO" id="GO:0005524">
    <property type="term" value="F:ATP binding"/>
    <property type="evidence" value="ECO:0007669"/>
    <property type="project" value="UniProtKB-KW"/>
</dbReference>
<dbReference type="GO" id="GO:0003689">
    <property type="term" value="F:DNA clamp loader activity"/>
    <property type="evidence" value="ECO:0007669"/>
    <property type="project" value="TreeGrafter"/>
</dbReference>
<comment type="similarity">
    <text evidence="2">Belongs to the rad17/RAD24 family.</text>
</comment>
<reference evidence="9" key="1">
    <citation type="submission" date="2025-08" db="UniProtKB">
        <authorList>
            <consortium name="Ensembl"/>
        </authorList>
    </citation>
    <scope>IDENTIFICATION</scope>
</reference>
<evidence type="ECO:0000313" key="9">
    <source>
        <dbReference type="Ensembl" id="ENSOKIP00005089719.1"/>
    </source>
</evidence>
<dbReference type="GO" id="GO:0003682">
    <property type="term" value="F:chromatin binding"/>
    <property type="evidence" value="ECO:0007669"/>
    <property type="project" value="TreeGrafter"/>
</dbReference>
<feature type="compositionally biased region" description="Gly residues" evidence="8">
    <location>
        <begin position="601"/>
        <end position="610"/>
    </location>
</feature>
<accession>A0A8C7JMA5</accession>
<keyword evidence="7" id="KW-0131">Cell cycle</keyword>
<evidence type="ECO:0000313" key="10">
    <source>
        <dbReference type="Proteomes" id="UP000694557"/>
    </source>
</evidence>
<evidence type="ECO:0000256" key="1">
    <source>
        <dbReference type="ARBA" id="ARBA00004123"/>
    </source>
</evidence>
<dbReference type="FunFam" id="3.40.50.300:FF:001661">
    <property type="entry name" value="RAD17 checkpoint clamp loader component"/>
    <property type="match status" value="1"/>
</dbReference>
<dbReference type="Gene3D" id="3.40.50.300">
    <property type="entry name" value="P-loop containing nucleotide triphosphate hydrolases"/>
    <property type="match status" value="1"/>
</dbReference>
<dbReference type="SUPFAM" id="SSF52540">
    <property type="entry name" value="P-loop containing nucleoside triphosphate hydrolases"/>
    <property type="match status" value="1"/>
</dbReference>
<evidence type="ECO:0000256" key="3">
    <source>
        <dbReference type="ARBA" id="ARBA00022741"/>
    </source>
</evidence>
<dbReference type="Ensembl" id="ENSOKIT00005095895.1">
    <property type="protein sequence ID" value="ENSOKIP00005089719.1"/>
    <property type="gene ID" value="ENSOKIG00005038748.1"/>
</dbReference>
<feature type="compositionally biased region" description="Polar residues" evidence="8">
    <location>
        <begin position="54"/>
        <end position="64"/>
    </location>
</feature>
<keyword evidence="5" id="KW-0067">ATP-binding</keyword>
<dbReference type="CDD" id="cd18139">
    <property type="entry name" value="HLD_clamp_RarA"/>
    <property type="match status" value="1"/>
</dbReference>
<dbReference type="Pfam" id="PF03215">
    <property type="entry name" value="Rad17"/>
    <property type="match status" value="1"/>
</dbReference>
<dbReference type="PANTHER" id="PTHR12172">
    <property type="entry name" value="CELL CYCLE CHECKPOINT PROTEIN RAD17"/>
    <property type="match status" value="1"/>
</dbReference>
<evidence type="ECO:0000256" key="8">
    <source>
        <dbReference type="SAM" id="MobiDB-lite"/>
    </source>
</evidence>
<dbReference type="GeneTree" id="ENSGT00440000039046"/>
<dbReference type="InterPro" id="IPR027417">
    <property type="entry name" value="P-loop_NTPase"/>
</dbReference>
<keyword evidence="4" id="KW-0227">DNA damage</keyword>
<dbReference type="GO" id="GO:0006281">
    <property type="term" value="P:DNA repair"/>
    <property type="evidence" value="ECO:0007669"/>
    <property type="project" value="InterPro"/>
</dbReference>
<reference evidence="9" key="2">
    <citation type="submission" date="2025-09" db="UniProtKB">
        <authorList>
            <consortium name="Ensembl"/>
        </authorList>
    </citation>
    <scope>IDENTIFICATION</scope>
</reference>
<protein>
    <submittedName>
        <fullName evidence="9">RAD17 checkpoint clamp loader component</fullName>
    </submittedName>
</protein>
<proteinExistence type="inferred from homology"/>
<organism evidence="9 10">
    <name type="scientific">Oncorhynchus kisutch</name>
    <name type="common">Coho salmon</name>
    <name type="synonym">Salmo kisutch</name>
    <dbReference type="NCBI Taxonomy" id="8019"/>
    <lineage>
        <taxon>Eukaryota</taxon>
        <taxon>Metazoa</taxon>
        <taxon>Chordata</taxon>
        <taxon>Craniata</taxon>
        <taxon>Vertebrata</taxon>
        <taxon>Euteleostomi</taxon>
        <taxon>Actinopterygii</taxon>
        <taxon>Neopterygii</taxon>
        <taxon>Teleostei</taxon>
        <taxon>Protacanthopterygii</taxon>
        <taxon>Salmoniformes</taxon>
        <taxon>Salmonidae</taxon>
        <taxon>Salmoninae</taxon>
        <taxon>Oncorhynchus</taxon>
    </lineage>
</organism>
<evidence type="ECO:0000256" key="2">
    <source>
        <dbReference type="ARBA" id="ARBA00006168"/>
    </source>
</evidence>
<dbReference type="AlphaFoldDB" id="A0A8C7JMA5"/>
<feature type="compositionally biased region" description="Polar residues" evidence="8">
    <location>
        <begin position="570"/>
        <end position="585"/>
    </location>
</feature>
<evidence type="ECO:0000256" key="7">
    <source>
        <dbReference type="ARBA" id="ARBA00023306"/>
    </source>
</evidence>
<keyword evidence="10" id="KW-1185">Reference proteome</keyword>
<sequence length="640" mass="69643">MSKLSLRGKVASNKVSSWCGCGSVSTWVGKARPSSTDLNSSKRLRKRRADPNVSKLQTSTSTEPAQGDQDEPWVDTHKPHSQAELAVHKKKIEEVEDWMRVHVDPKTGGAVLLLTGPSGCGKSATVQVLAQELGYRVQEWSNPSSLSEYRPSADRADPDTYRQTFDPDSRFNCFYGSSQTGLFQEFLLRANKYNRLQMSGEGGASDSDRKLILVEDFPNQFYRQPGSLHDVLRRFVKTCRRPLLFIVSDSLSGDSSSRLLFPKHIQEELGVCNISFNPVAPTSMMKVLSRIVSVQAVKSGGKMCVPDKAALELLCSGSSGDIRSAINSLQFSCLTGEGATPINATQRFSGQSPAAPNPAGLKSMRKAKDSEGQDKELAIGGKDSSLFLFRALGKILYCKRESPEGSEGSQGPSLPAHLSEHHRDRLLVDPEAVVERSHMSGEFFSLYLQQNYLEFFSDVEDVARASEYLSDADFLTAEWSSRSTMGEYGSSVATRGLLHSNSGHVAGGFRPLHKPNWLLVNKKYRENCQAAQSLFISFCLTPVSLQTELLPYLAQLSNPLRNPEEEGGLVSSSVDQTSGTLSGETGDQGDPSLEPLLPGSQGPGAGGPGGDLPASQPQPTTTSALLEEEDVVIEEYDSDF</sequence>
<evidence type="ECO:0000256" key="6">
    <source>
        <dbReference type="ARBA" id="ARBA00023242"/>
    </source>
</evidence>
<feature type="compositionally biased region" description="Polar residues" evidence="8">
    <location>
        <begin position="615"/>
        <end position="624"/>
    </location>
</feature>
<feature type="region of interest" description="Disordered" evidence="8">
    <location>
        <begin position="562"/>
        <end position="640"/>
    </location>
</feature>
<keyword evidence="6" id="KW-0539">Nucleus</keyword>
<feature type="region of interest" description="Disordered" evidence="8">
    <location>
        <begin position="344"/>
        <end position="372"/>
    </location>
</feature>
<feature type="region of interest" description="Disordered" evidence="8">
    <location>
        <begin position="20"/>
        <end position="78"/>
    </location>
</feature>
<name>A0A8C7JMA5_ONCKI</name>
<dbReference type="GO" id="GO:0033314">
    <property type="term" value="P:mitotic DNA replication checkpoint signaling"/>
    <property type="evidence" value="ECO:0007669"/>
    <property type="project" value="TreeGrafter"/>
</dbReference>